<dbReference type="GO" id="GO:0008982">
    <property type="term" value="F:protein-N(PI)-phosphohistidine-sugar phosphotransferase activity"/>
    <property type="evidence" value="ECO:0007669"/>
    <property type="project" value="InterPro"/>
</dbReference>
<dbReference type="GO" id="GO:0071111">
    <property type="term" value="F:cyclic-guanylate-specific phosphodiesterase activity"/>
    <property type="evidence" value="ECO:0007669"/>
    <property type="project" value="InterPro"/>
</dbReference>
<dbReference type="eggNOG" id="COG2200">
    <property type="taxonomic scope" value="Bacteria"/>
</dbReference>
<dbReference type="PANTHER" id="PTHR33121:SF70">
    <property type="entry name" value="SIGNALING PROTEIN YKOW"/>
    <property type="match status" value="1"/>
</dbReference>
<dbReference type="InterPro" id="IPR050706">
    <property type="entry name" value="Cyclic-di-GMP_PDE-like"/>
</dbReference>
<dbReference type="Proteomes" id="UP000002601">
    <property type="component" value="Chromosome"/>
</dbReference>
<dbReference type="GO" id="GO:0005886">
    <property type="term" value="C:plasma membrane"/>
    <property type="evidence" value="ECO:0007669"/>
    <property type="project" value="UniProtKB-SubCell"/>
</dbReference>
<feature type="transmembrane region" description="Helical" evidence="8">
    <location>
        <begin position="327"/>
        <end position="349"/>
    </location>
</feature>
<evidence type="ECO:0000256" key="5">
    <source>
        <dbReference type="ARBA" id="ARBA00022692"/>
    </source>
</evidence>
<dbReference type="CDD" id="cd01948">
    <property type="entry name" value="EAL"/>
    <property type="match status" value="1"/>
</dbReference>
<keyword evidence="12" id="KW-1185">Reference proteome</keyword>
<reference evidence="11 12" key="1">
    <citation type="submission" date="2009-06" db="EMBL/GenBank/DDBJ databases">
        <title>Complete sequence of Desulfovibrio salexigens DSM 2638.</title>
        <authorList>
            <consortium name="US DOE Joint Genome Institute"/>
            <person name="Lucas S."/>
            <person name="Copeland A."/>
            <person name="Lapidus A."/>
            <person name="Glavina del Rio T."/>
            <person name="Tice H."/>
            <person name="Bruce D."/>
            <person name="Goodwin L."/>
            <person name="Pitluck S."/>
            <person name="Munk A.C."/>
            <person name="Brettin T."/>
            <person name="Detter J.C."/>
            <person name="Han C."/>
            <person name="Tapia R."/>
            <person name="Larimer F."/>
            <person name="Land M."/>
            <person name="Hauser L."/>
            <person name="Kyrpides N."/>
            <person name="Anderson I."/>
            <person name="Wall J.D."/>
            <person name="Arkin A.P."/>
            <person name="Dehal P."/>
            <person name="Chivian D."/>
            <person name="Giles B."/>
            <person name="Hazen T.C."/>
        </authorList>
    </citation>
    <scope>NUCLEOTIDE SEQUENCE [LARGE SCALE GENOMIC DNA]</scope>
    <source>
        <strain evidence="12">ATCC 14822 / DSM 2638 / NCIMB 8403 / VKM B-1763</strain>
    </source>
</reference>
<evidence type="ECO:0000259" key="10">
    <source>
        <dbReference type="PROSITE" id="PS51105"/>
    </source>
</evidence>
<feature type="transmembrane region" description="Helical" evidence="8">
    <location>
        <begin position="220"/>
        <end position="242"/>
    </location>
</feature>
<feature type="transmembrane region" description="Helical" evidence="8">
    <location>
        <begin position="191"/>
        <end position="214"/>
    </location>
</feature>
<keyword evidence="6 8" id="KW-1133">Transmembrane helix</keyword>
<evidence type="ECO:0000313" key="12">
    <source>
        <dbReference type="Proteomes" id="UP000002601"/>
    </source>
</evidence>
<dbReference type="GO" id="GO:0009401">
    <property type="term" value="P:phosphoenolpyruvate-dependent sugar phosphotransferase system"/>
    <property type="evidence" value="ECO:0007669"/>
    <property type="project" value="InterPro"/>
</dbReference>
<sequence>MTEYLMNKFKNLVITDILVMSTLGRWLDWIGSRVFFRVLQRSQLQVFPLIVVGAVFLCLLNFPFLKDSGILSGTLTKLLHDVVSATYGVAALVLLCSMSYNFGLSHNKEYSGEYISPNLFVVISLSCFFVLHGDINFSSFSEIASLGKGIAQAFFVSSLSSFLLHKFILLRFRLAVSGSGYDIFSREILSLIPACVAVILIFVLLKHVVLLSGYDSLCDLYRSAVLVVVNLSGSEFFSGLIYTFTSQLLWFFGAHGPNTLSLFDSTVLADNMAANIMNFQSGFAPTHILTKGFLDNYTMIGGSGLTMSLLIAIFLKGRDSGTKRISQLALLVCLFNVNEPLLFGIPLVLNPVYAIPFILIPAIAYCIAYAATFLGVVPFIVHAVHWTTPVFLNGYMSTGTWGGVLLQVVILGLGVGLYMPFVLISDRVMKKQYDRGMNEIIVAARGEDVSTGFKCVGLPGFEGFVARSLASDLVRALRAEEQLYVVFQPQIDDDAGEILGAEALIRWNHPAYGYISPEVVVALAEDMNCIDELSYFVLRESCSQLAVWQERFGYHLFVSVNFPPSLFKNKGLEDKVLGCLRSAGVPPYCLEIEITESVAMSTSGRELQNLNRLRELGIRISIDDFGMGHTSLRYLRALPIDKVKIDRTLTFGSLNDVNRHIVTSILELCRNIEMKVVVEGVENAEQLRSLRKIGGTCFQGYYFSRPVIGEECLQFMDDWNTKRSRFDDRELKVARVAISD</sequence>
<feature type="transmembrane region" description="Helical" evidence="8">
    <location>
        <begin position="297"/>
        <end position="315"/>
    </location>
</feature>
<gene>
    <name evidence="11" type="ordered locus">Desal_2388</name>
</gene>
<dbReference type="PROSITE" id="PS51105">
    <property type="entry name" value="PTS_EIIC_TYPE_3"/>
    <property type="match status" value="1"/>
</dbReference>
<evidence type="ECO:0000259" key="9">
    <source>
        <dbReference type="PROSITE" id="PS50883"/>
    </source>
</evidence>
<dbReference type="SMART" id="SM00052">
    <property type="entry name" value="EAL"/>
    <property type="match status" value="1"/>
</dbReference>
<dbReference type="Pfam" id="PF02378">
    <property type="entry name" value="PTS_EIIC"/>
    <property type="match status" value="1"/>
</dbReference>
<dbReference type="eggNOG" id="COG1455">
    <property type="taxonomic scope" value="Bacteria"/>
</dbReference>
<feature type="domain" description="EAL" evidence="9">
    <location>
        <begin position="466"/>
        <end position="720"/>
    </location>
</feature>
<feature type="transmembrane region" description="Helical" evidence="8">
    <location>
        <begin position="114"/>
        <end position="131"/>
    </location>
</feature>
<dbReference type="SUPFAM" id="SSF141868">
    <property type="entry name" value="EAL domain-like"/>
    <property type="match status" value="1"/>
</dbReference>
<evidence type="ECO:0000256" key="3">
    <source>
        <dbReference type="ARBA" id="ARBA00022475"/>
    </source>
</evidence>
<evidence type="ECO:0000256" key="8">
    <source>
        <dbReference type="SAM" id="Phobius"/>
    </source>
</evidence>
<proteinExistence type="predicted"/>
<dbReference type="InterPro" id="IPR035919">
    <property type="entry name" value="EAL_sf"/>
</dbReference>
<feature type="transmembrane region" description="Helical" evidence="8">
    <location>
        <begin position="85"/>
        <end position="102"/>
    </location>
</feature>
<name>C6BXD8_MARSD</name>
<keyword evidence="4" id="KW-0762">Sugar transport</keyword>
<dbReference type="EMBL" id="CP001649">
    <property type="protein sequence ID" value="ACS80444.1"/>
    <property type="molecule type" value="Genomic_DNA"/>
</dbReference>
<dbReference type="InterPro" id="IPR004501">
    <property type="entry name" value="PTS_EIIC_3"/>
</dbReference>
<feature type="transmembrane region" description="Helical" evidence="8">
    <location>
        <begin position="401"/>
        <end position="424"/>
    </location>
</feature>
<dbReference type="InterPro" id="IPR003352">
    <property type="entry name" value="PTS_EIIC"/>
</dbReference>
<evidence type="ECO:0000313" key="11">
    <source>
        <dbReference type="EMBL" id="ACS80444.1"/>
    </source>
</evidence>
<evidence type="ECO:0000256" key="2">
    <source>
        <dbReference type="ARBA" id="ARBA00022448"/>
    </source>
</evidence>
<feature type="transmembrane region" description="Helical" evidence="8">
    <location>
        <begin position="356"/>
        <end position="381"/>
    </location>
</feature>
<keyword evidence="3" id="KW-1003">Cell membrane</keyword>
<dbReference type="PROSITE" id="PS50883">
    <property type="entry name" value="EAL"/>
    <property type="match status" value="1"/>
</dbReference>
<dbReference type="KEGG" id="dsa:Desal_2388"/>
<dbReference type="InterPro" id="IPR001633">
    <property type="entry name" value="EAL_dom"/>
</dbReference>
<accession>C6BXD8</accession>
<dbReference type="PANTHER" id="PTHR33121">
    <property type="entry name" value="CYCLIC DI-GMP PHOSPHODIESTERASE PDEF"/>
    <property type="match status" value="1"/>
</dbReference>
<keyword evidence="7 8" id="KW-0472">Membrane</keyword>
<dbReference type="OrthoDB" id="7673416at2"/>
<organism evidence="11 12">
    <name type="scientific">Maridesulfovibrio salexigens (strain ATCC 14822 / DSM 2638 / NCIMB 8403 / VKM B-1763)</name>
    <name type="common">Desulfovibrio salexigens</name>
    <dbReference type="NCBI Taxonomy" id="526222"/>
    <lineage>
        <taxon>Bacteria</taxon>
        <taxon>Pseudomonadati</taxon>
        <taxon>Thermodesulfobacteriota</taxon>
        <taxon>Desulfovibrionia</taxon>
        <taxon>Desulfovibrionales</taxon>
        <taxon>Desulfovibrionaceae</taxon>
        <taxon>Maridesulfovibrio</taxon>
    </lineage>
</organism>
<keyword evidence="5 8" id="KW-0812">Transmembrane</keyword>
<evidence type="ECO:0000256" key="6">
    <source>
        <dbReference type="ARBA" id="ARBA00022989"/>
    </source>
</evidence>
<feature type="transmembrane region" description="Helical" evidence="8">
    <location>
        <begin position="46"/>
        <end position="65"/>
    </location>
</feature>
<feature type="domain" description="PTS EIIC type-3" evidence="10">
    <location>
        <begin position="19"/>
        <end position="421"/>
    </location>
</feature>
<comment type="subcellular location">
    <subcellularLocation>
        <location evidence="1">Cell membrane</location>
        <topology evidence="1">Multi-pass membrane protein</topology>
    </subcellularLocation>
</comment>
<evidence type="ECO:0000256" key="1">
    <source>
        <dbReference type="ARBA" id="ARBA00004651"/>
    </source>
</evidence>
<evidence type="ECO:0000256" key="4">
    <source>
        <dbReference type="ARBA" id="ARBA00022597"/>
    </source>
</evidence>
<protein>
    <submittedName>
        <fullName evidence="11">Diguanylate phosphodiesterase</fullName>
    </submittedName>
</protein>
<dbReference type="STRING" id="526222.Desal_2388"/>
<keyword evidence="2" id="KW-0813">Transport</keyword>
<dbReference type="HOGENOM" id="CLU_024302_0_0_7"/>
<dbReference type="Gene3D" id="3.20.20.450">
    <property type="entry name" value="EAL domain"/>
    <property type="match status" value="1"/>
</dbReference>
<dbReference type="Pfam" id="PF00563">
    <property type="entry name" value="EAL"/>
    <property type="match status" value="1"/>
</dbReference>
<dbReference type="AlphaFoldDB" id="C6BXD8"/>
<evidence type="ECO:0000256" key="7">
    <source>
        <dbReference type="ARBA" id="ARBA00023136"/>
    </source>
</evidence>